<reference evidence="3" key="2">
    <citation type="submission" date="2015-01" db="EMBL/GenBank/DDBJ databases">
        <title>Evolutionary Origins and Diversification of the Mycorrhizal Mutualists.</title>
        <authorList>
            <consortium name="DOE Joint Genome Institute"/>
            <consortium name="Mycorrhizal Genomics Consortium"/>
            <person name="Kohler A."/>
            <person name="Kuo A."/>
            <person name="Nagy L.G."/>
            <person name="Floudas D."/>
            <person name="Copeland A."/>
            <person name="Barry K.W."/>
            <person name="Cichocki N."/>
            <person name="Veneault-Fourrey C."/>
            <person name="LaButti K."/>
            <person name="Lindquist E.A."/>
            <person name="Lipzen A."/>
            <person name="Lundell T."/>
            <person name="Morin E."/>
            <person name="Murat C."/>
            <person name="Riley R."/>
            <person name="Ohm R."/>
            <person name="Sun H."/>
            <person name="Tunlid A."/>
            <person name="Henrissat B."/>
            <person name="Grigoriev I.V."/>
            <person name="Hibbett D.S."/>
            <person name="Martin F."/>
        </authorList>
    </citation>
    <scope>NUCLEOTIDE SEQUENCE [LARGE SCALE GENOMIC DNA]</scope>
    <source>
        <strain evidence="3">LaAM-08-1</strain>
    </source>
</reference>
<feature type="compositionally biased region" description="Polar residues" evidence="1">
    <location>
        <begin position="118"/>
        <end position="131"/>
    </location>
</feature>
<evidence type="ECO:0000313" key="2">
    <source>
        <dbReference type="EMBL" id="KIJ92730.1"/>
    </source>
</evidence>
<organism evidence="2 3">
    <name type="scientific">Laccaria amethystina LaAM-08-1</name>
    <dbReference type="NCBI Taxonomy" id="1095629"/>
    <lineage>
        <taxon>Eukaryota</taxon>
        <taxon>Fungi</taxon>
        <taxon>Dikarya</taxon>
        <taxon>Basidiomycota</taxon>
        <taxon>Agaricomycotina</taxon>
        <taxon>Agaricomycetes</taxon>
        <taxon>Agaricomycetidae</taxon>
        <taxon>Agaricales</taxon>
        <taxon>Agaricineae</taxon>
        <taxon>Hydnangiaceae</taxon>
        <taxon>Laccaria</taxon>
    </lineage>
</organism>
<gene>
    <name evidence="2" type="ORF">K443DRAFT_13386</name>
</gene>
<protein>
    <submittedName>
        <fullName evidence="2">Uncharacterized protein</fullName>
    </submittedName>
</protein>
<accession>A0A0C9WPB9</accession>
<name>A0A0C9WPB9_9AGAR</name>
<sequence length="131" mass="13969">MVVFPLITPASYSKESDMEENGDSASENKGRELISLMQELWTGESSNCSSNPAHSQSQKLSIEKSPVTAISTSAPDQISSIPASPMVSSDNIASPGIEIHPAPPPIKKLAPAAHAKRLQQSPTYPLHHQTP</sequence>
<feature type="compositionally biased region" description="Polar residues" evidence="1">
    <location>
        <begin position="68"/>
        <end position="92"/>
    </location>
</feature>
<dbReference type="AlphaFoldDB" id="A0A0C9WPB9"/>
<dbReference type="HOGENOM" id="CLU_1927955_0_0_1"/>
<feature type="region of interest" description="Disordered" evidence="1">
    <location>
        <begin position="1"/>
        <end position="131"/>
    </location>
</feature>
<dbReference type="EMBL" id="KN838889">
    <property type="protein sequence ID" value="KIJ92730.1"/>
    <property type="molecule type" value="Genomic_DNA"/>
</dbReference>
<reference evidence="2 3" key="1">
    <citation type="submission" date="2014-04" db="EMBL/GenBank/DDBJ databases">
        <authorList>
            <consortium name="DOE Joint Genome Institute"/>
            <person name="Kuo A."/>
            <person name="Kohler A."/>
            <person name="Nagy L.G."/>
            <person name="Floudas D."/>
            <person name="Copeland A."/>
            <person name="Barry K.W."/>
            <person name="Cichocki N."/>
            <person name="Veneault-Fourrey C."/>
            <person name="LaButti K."/>
            <person name="Lindquist E.A."/>
            <person name="Lipzen A."/>
            <person name="Lundell T."/>
            <person name="Morin E."/>
            <person name="Murat C."/>
            <person name="Sun H."/>
            <person name="Tunlid A."/>
            <person name="Henrissat B."/>
            <person name="Grigoriev I.V."/>
            <person name="Hibbett D.S."/>
            <person name="Martin F."/>
            <person name="Nordberg H.P."/>
            <person name="Cantor M.N."/>
            <person name="Hua S.X."/>
        </authorList>
    </citation>
    <scope>NUCLEOTIDE SEQUENCE [LARGE SCALE GENOMIC DNA]</scope>
    <source>
        <strain evidence="2 3">LaAM-08-1</strain>
    </source>
</reference>
<evidence type="ECO:0000256" key="1">
    <source>
        <dbReference type="SAM" id="MobiDB-lite"/>
    </source>
</evidence>
<proteinExistence type="predicted"/>
<feature type="compositionally biased region" description="Polar residues" evidence="1">
    <location>
        <begin position="43"/>
        <end position="60"/>
    </location>
</feature>
<evidence type="ECO:0000313" key="3">
    <source>
        <dbReference type="Proteomes" id="UP000054477"/>
    </source>
</evidence>
<keyword evidence="3" id="KW-1185">Reference proteome</keyword>
<dbReference type="Proteomes" id="UP000054477">
    <property type="component" value="Unassembled WGS sequence"/>
</dbReference>